<comment type="caution">
    <text evidence="3">The sequence shown here is derived from an EMBL/GenBank/DDBJ whole genome shotgun (WGS) entry which is preliminary data.</text>
</comment>
<dbReference type="GO" id="GO:0016491">
    <property type="term" value="F:oxidoreductase activity"/>
    <property type="evidence" value="ECO:0007669"/>
    <property type="project" value="InterPro"/>
</dbReference>
<dbReference type="RefSeq" id="WP_086984863.1">
    <property type="nucleotide sequence ID" value="NZ_FJNA01000001.1"/>
</dbReference>
<dbReference type="InterPro" id="IPR000866">
    <property type="entry name" value="AhpC/TSA"/>
</dbReference>
<name>A0AB37ZWT3_9LACT</name>
<dbReference type="GO" id="GO:0016209">
    <property type="term" value="F:antioxidant activity"/>
    <property type="evidence" value="ECO:0007669"/>
    <property type="project" value="InterPro"/>
</dbReference>
<feature type="domain" description="Alkyl hydroperoxide reductase subunit C/ Thiol specific antioxidant" evidence="2">
    <location>
        <begin position="74"/>
        <end position="208"/>
    </location>
</feature>
<evidence type="ECO:0000313" key="3">
    <source>
        <dbReference type="EMBL" id="SDZ88702.1"/>
    </source>
</evidence>
<keyword evidence="1" id="KW-1015">Disulfide bond</keyword>
<gene>
    <name evidence="3" type="ORF">SAMN04488525_101514</name>
</gene>
<keyword evidence="4" id="KW-1185">Reference proteome</keyword>
<sequence length="236" mass="26853">MSDFLTNNVTISSTKSERNGKIFLHGINKLIEWHGKLQQKHMLLENVEGVGQVKLTEGTEIDDFLFLTKNGNCESFRSQLKRDFTAVIFLRHLGCGMSQLDMLKYRDAYQFLKDQGIEIMVVIQGAEAAVSERTAKMKIPYTVIADPEQSLYEHFDIPSSDSMRNLVYGVSEEKLLEFEYYGIECQRFEGNELQLQATIVIDRKGQVVLGHYSANISDVPSPSELYQMLQAVPVRS</sequence>
<dbReference type="Proteomes" id="UP000199042">
    <property type="component" value="Unassembled WGS sequence"/>
</dbReference>
<dbReference type="EMBL" id="FNQH01000001">
    <property type="protein sequence ID" value="SDZ88702.1"/>
    <property type="molecule type" value="Genomic_DNA"/>
</dbReference>
<proteinExistence type="predicted"/>
<dbReference type="SUPFAM" id="SSF52833">
    <property type="entry name" value="Thioredoxin-like"/>
    <property type="match status" value="1"/>
</dbReference>
<reference evidence="3 4" key="1">
    <citation type="submission" date="2016-10" db="EMBL/GenBank/DDBJ databases">
        <authorList>
            <person name="Varghese N."/>
            <person name="Submissions S."/>
        </authorList>
    </citation>
    <scope>NUCLEOTIDE SEQUENCE [LARGE SCALE GENOMIC DNA]</scope>
    <source>
        <strain evidence="3 4">DSM 14526</strain>
    </source>
</reference>
<dbReference type="AlphaFoldDB" id="A0AB37ZWT3"/>
<dbReference type="Gene3D" id="3.40.30.10">
    <property type="entry name" value="Glutaredoxin"/>
    <property type="match status" value="1"/>
</dbReference>
<evidence type="ECO:0000256" key="1">
    <source>
        <dbReference type="ARBA" id="ARBA00023157"/>
    </source>
</evidence>
<organism evidence="3 4">
    <name type="scientific">Trichococcus collinsii</name>
    <dbReference type="NCBI Taxonomy" id="157076"/>
    <lineage>
        <taxon>Bacteria</taxon>
        <taxon>Bacillati</taxon>
        <taxon>Bacillota</taxon>
        <taxon>Bacilli</taxon>
        <taxon>Lactobacillales</taxon>
        <taxon>Carnobacteriaceae</taxon>
        <taxon>Trichococcus</taxon>
    </lineage>
</organism>
<accession>A0AB37ZWT3</accession>
<dbReference type="Pfam" id="PF00578">
    <property type="entry name" value="AhpC-TSA"/>
    <property type="match status" value="1"/>
</dbReference>
<evidence type="ECO:0000313" key="4">
    <source>
        <dbReference type="Proteomes" id="UP000199042"/>
    </source>
</evidence>
<evidence type="ECO:0000259" key="2">
    <source>
        <dbReference type="Pfam" id="PF00578"/>
    </source>
</evidence>
<dbReference type="InterPro" id="IPR036249">
    <property type="entry name" value="Thioredoxin-like_sf"/>
</dbReference>
<protein>
    <submittedName>
        <fullName evidence="3">AhpC/TSA family protein</fullName>
    </submittedName>
</protein>